<dbReference type="PROSITE" id="PS50850">
    <property type="entry name" value="MFS"/>
    <property type="match status" value="1"/>
</dbReference>
<accession>A0A1B9IYU9</accession>
<reference evidence="9" key="2">
    <citation type="submission" date="2013-12" db="EMBL/GenBank/DDBJ databases">
        <title>Evolution of pathogenesis and genome organization in the Tremellales.</title>
        <authorList>
            <person name="Cuomo C."/>
            <person name="Litvintseva A."/>
            <person name="Heitman J."/>
            <person name="Chen Y."/>
            <person name="Sun S."/>
            <person name="Springer D."/>
            <person name="Dromer F."/>
            <person name="Young S."/>
            <person name="Zeng Q."/>
            <person name="Chapman S."/>
            <person name="Gujja S."/>
            <person name="Saif S."/>
            <person name="Birren B."/>
        </authorList>
    </citation>
    <scope>NUCLEOTIDE SEQUENCE [LARGE SCALE GENOMIC DNA]</scope>
    <source>
        <strain evidence="9">CBS 10435</strain>
    </source>
</reference>
<dbReference type="STRING" id="1331196.A0A1B9IYU9"/>
<keyword evidence="5 6" id="KW-0472">Membrane</keyword>
<dbReference type="InterPro" id="IPR005828">
    <property type="entry name" value="MFS_sugar_transport-like"/>
</dbReference>
<dbReference type="PROSITE" id="PS00216">
    <property type="entry name" value="SUGAR_TRANSPORT_1"/>
    <property type="match status" value="1"/>
</dbReference>
<comment type="subcellular location">
    <subcellularLocation>
        <location evidence="1">Membrane</location>
        <topology evidence="1">Multi-pass membrane protein</topology>
    </subcellularLocation>
</comment>
<organism evidence="8 9">
    <name type="scientific">Kwoniella mangroviensis CBS 10435</name>
    <dbReference type="NCBI Taxonomy" id="1331196"/>
    <lineage>
        <taxon>Eukaryota</taxon>
        <taxon>Fungi</taxon>
        <taxon>Dikarya</taxon>
        <taxon>Basidiomycota</taxon>
        <taxon>Agaricomycotina</taxon>
        <taxon>Tremellomycetes</taxon>
        <taxon>Tremellales</taxon>
        <taxon>Cryptococcaceae</taxon>
        <taxon>Kwoniella</taxon>
    </lineage>
</organism>
<feature type="transmembrane region" description="Helical" evidence="6">
    <location>
        <begin position="490"/>
        <end position="508"/>
    </location>
</feature>
<feature type="transmembrane region" description="Helical" evidence="6">
    <location>
        <begin position="327"/>
        <end position="349"/>
    </location>
</feature>
<feature type="transmembrane region" description="Helical" evidence="6">
    <location>
        <begin position="147"/>
        <end position="165"/>
    </location>
</feature>
<evidence type="ECO:0000256" key="2">
    <source>
        <dbReference type="ARBA" id="ARBA00010992"/>
    </source>
</evidence>
<dbReference type="InterPro" id="IPR005829">
    <property type="entry name" value="Sugar_transporter_CS"/>
</dbReference>
<reference evidence="8 9" key="1">
    <citation type="submission" date="2013-07" db="EMBL/GenBank/DDBJ databases">
        <title>The Genome Sequence of Kwoniella mangroviensis CBS10435.</title>
        <authorList>
            <consortium name="The Broad Institute Genome Sequencing Platform"/>
            <person name="Cuomo C."/>
            <person name="Litvintseva A."/>
            <person name="Chen Y."/>
            <person name="Heitman J."/>
            <person name="Sun S."/>
            <person name="Springer D."/>
            <person name="Dromer F."/>
            <person name="Young S.K."/>
            <person name="Zeng Q."/>
            <person name="Gargeya S."/>
            <person name="Fitzgerald M."/>
            <person name="Abouelleil A."/>
            <person name="Alvarado L."/>
            <person name="Berlin A.M."/>
            <person name="Chapman S.B."/>
            <person name="Dewar J."/>
            <person name="Goldberg J."/>
            <person name="Griggs A."/>
            <person name="Gujja S."/>
            <person name="Hansen M."/>
            <person name="Howarth C."/>
            <person name="Imamovic A."/>
            <person name="Larimer J."/>
            <person name="McCowan C."/>
            <person name="Murphy C."/>
            <person name="Pearson M."/>
            <person name="Priest M."/>
            <person name="Roberts A."/>
            <person name="Saif S."/>
            <person name="Shea T."/>
            <person name="Sykes S."/>
            <person name="Wortman J."/>
            <person name="Nusbaum C."/>
            <person name="Birren B."/>
        </authorList>
    </citation>
    <scope>NUCLEOTIDE SEQUENCE [LARGE SCALE GENOMIC DNA]</scope>
    <source>
        <strain evidence="8 9">CBS 10435</strain>
    </source>
</reference>
<keyword evidence="3 6" id="KW-0812">Transmembrane</keyword>
<dbReference type="Gene3D" id="1.20.1250.20">
    <property type="entry name" value="MFS general substrate transporter like domains"/>
    <property type="match status" value="1"/>
</dbReference>
<dbReference type="PANTHER" id="PTHR48022">
    <property type="entry name" value="PLASTIDIC GLUCOSE TRANSPORTER 4"/>
    <property type="match status" value="1"/>
</dbReference>
<evidence type="ECO:0000256" key="4">
    <source>
        <dbReference type="ARBA" id="ARBA00022989"/>
    </source>
</evidence>
<evidence type="ECO:0000256" key="6">
    <source>
        <dbReference type="SAM" id="Phobius"/>
    </source>
</evidence>
<dbReference type="InterPro" id="IPR050360">
    <property type="entry name" value="MFS_Sugar_Transporters"/>
</dbReference>
<keyword evidence="9" id="KW-1185">Reference proteome</keyword>
<protein>
    <recommendedName>
        <fullName evidence="7">Major facilitator superfamily (MFS) profile domain-containing protein</fullName>
    </recommendedName>
</protein>
<dbReference type="GO" id="GO:0016020">
    <property type="term" value="C:membrane"/>
    <property type="evidence" value="ECO:0007669"/>
    <property type="project" value="UniProtKB-SubCell"/>
</dbReference>
<name>A0A1B9IYU9_9TREE</name>
<evidence type="ECO:0000256" key="5">
    <source>
        <dbReference type="ARBA" id="ARBA00023136"/>
    </source>
</evidence>
<comment type="similarity">
    <text evidence="2">Belongs to the major facilitator superfamily. Sugar transporter (TC 2.A.1.1) family.</text>
</comment>
<dbReference type="Pfam" id="PF00083">
    <property type="entry name" value="Sugar_tr"/>
    <property type="match status" value="1"/>
</dbReference>
<dbReference type="OrthoDB" id="6612291at2759"/>
<dbReference type="InterPro" id="IPR020846">
    <property type="entry name" value="MFS_dom"/>
</dbReference>
<dbReference type="SUPFAM" id="SSF103473">
    <property type="entry name" value="MFS general substrate transporter"/>
    <property type="match status" value="1"/>
</dbReference>
<gene>
    <name evidence="8" type="ORF">L486_00330</name>
</gene>
<evidence type="ECO:0000313" key="9">
    <source>
        <dbReference type="Proteomes" id="UP000092583"/>
    </source>
</evidence>
<feature type="transmembrane region" description="Helical" evidence="6">
    <location>
        <begin position="361"/>
        <end position="382"/>
    </location>
</feature>
<feature type="transmembrane region" description="Helical" evidence="6">
    <location>
        <begin position="389"/>
        <end position="407"/>
    </location>
</feature>
<dbReference type="Proteomes" id="UP000092583">
    <property type="component" value="Unassembled WGS sequence"/>
</dbReference>
<feature type="transmembrane region" description="Helical" evidence="6">
    <location>
        <begin position="239"/>
        <end position="256"/>
    </location>
</feature>
<feature type="transmembrane region" description="Helical" evidence="6">
    <location>
        <begin position="206"/>
        <end position="227"/>
    </location>
</feature>
<dbReference type="AlphaFoldDB" id="A0A1B9IYU9"/>
<dbReference type="EMBL" id="KI669459">
    <property type="protein sequence ID" value="OCF60693.1"/>
    <property type="molecule type" value="Genomic_DNA"/>
</dbReference>
<sequence length="554" mass="61317">MDNHTLNNNNNDGTSVEMVSRPNSNFGDNKNLDKHIENTSDTVHSEVLETRFATLSKIQVVKVFWKCILFCGILLWSALNDGFQQQVPGNIIALPAFIATMGDTVINGQPANSAKVVSYWQGFAEMSKTLGMFAGGTIMDRFGRKKAMIVSLVVLLAGSIAEIASRNWKDWLGAAILVRLGVGLAQTILITYVSELAPFQVRGFMLGSYQVLLTFGQLIVAIAAKLIEVHQPTQWRPLIGIEFMFTGISCLTIWFVPESHIFYARRNRHEQAKQSMLKLYGNAPGYDVEWEYRVVQEGIEEERRIMAEGGKASFFDIFRGTNWRRTLAGCVGICSQWAAGAPIVFSYSTYFFTVAGLDNPFLVSILTFLLGMIAQGSALFLCEWVGRRPLLVGGCFLMCLFNVAIASTSFSDSVASGKAGLGCLLIWVICYGLSAGPIGFVAAGETSTPHLRAQTTSFNLGCYGLGFVVFQWSISYMISPDAANLGLKAIYIWAGLLVPTTLILFFFYPETYGRSYQELDELYERGVPAWRFKSTKTQIELSGRKNKALVHYGH</sequence>
<evidence type="ECO:0000256" key="1">
    <source>
        <dbReference type="ARBA" id="ARBA00004141"/>
    </source>
</evidence>
<feature type="domain" description="Major facilitator superfamily (MFS) profile" evidence="7">
    <location>
        <begin position="70"/>
        <end position="512"/>
    </location>
</feature>
<feature type="transmembrane region" description="Helical" evidence="6">
    <location>
        <begin position="456"/>
        <end position="478"/>
    </location>
</feature>
<evidence type="ECO:0000313" key="8">
    <source>
        <dbReference type="EMBL" id="OCF60693.1"/>
    </source>
</evidence>
<feature type="transmembrane region" description="Helical" evidence="6">
    <location>
        <begin position="171"/>
        <end position="194"/>
    </location>
</feature>
<dbReference type="PANTHER" id="PTHR48022:SF2">
    <property type="entry name" value="PLASTIDIC GLUCOSE TRANSPORTER 4"/>
    <property type="match status" value="1"/>
</dbReference>
<dbReference type="InterPro" id="IPR036259">
    <property type="entry name" value="MFS_trans_sf"/>
</dbReference>
<evidence type="ECO:0000256" key="3">
    <source>
        <dbReference type="ARBA" id="ARBA00022692"/>
    </source>
</evidence>
<keyword evidence="4 6" id="KW-1133">Transmembrane helix</keyword>
<evidence type="ECO:0000259" key="7">
    <source>
        <dbReference type="PROSITE" id="PS50850"/>
    </source>
</evidence>
<feature type="transmembrane region" description="Helical" evidence="6">
    <location>
        <begin position="419"/>
        <end position="444"/>
    </location>
</feature>
<dbReference type="GO" id="GO:0005351">
    <property type="term" value="F:carbohydrate:proton symporter activity"/>
    <property type="evidence" value="ECO:0007669"/>
    <property type="project" value="TreeGrafter"/>
</dbReference>
<proteinExistence type="inferred from homology"/>